<dbReference type="EMBL" id="AP000606">
    <property type="protein sequence ID" value="BAB01194.1"/>
    <property type="molecule type" value="Genomic_DNA"/>
</dbReference>
<evidence type="ECO:0000256" key="1">
    <source>
        <dbReference type="SAM" id="Phobius"/>
    </source>
</evidence>
<sequence>MDRLCESDPWYDEMKSAKRIMQQLEEVAMMEEIPIICPCGGRILDIISEKDGDKGKRYYECTDYKNDGLHIQKLWDKAMVEEVNRLREQVDNHHQKIQSLEYSNQEVLSEFDEIQKKMGTLWRVRNYWVCYYRYQVFHCILSIPLYSQFSLVFSVLSLNLSFPLYSLYYR</sequence>
<protein>
    <submittedName>
        <fullName evidence="2">Uncharacterized protein</fullName>
    </submittedName>
</protein>
<feature type="transmembrane region" description="Helical" evidence="1">
    <location>
        <begin position="145"/>
        <end position="168"/>
    </location>
</feature>
<name>Q9LJB1_ARATH</name>
<evidence type="ECO:0000313" key="2">
    <source>
        <dbReference type="EMBL" id="BAB01194.1"/>
    </source>
</evidence>
<keyword evidence="1" id="KW-0472">Membrane</keyword>
<accession>Q9LJB1</accession>
<dbReference type="AlphaFoldDB" id="Q9LJB1"/>
<organism evidence="2">
    <name type="scientific">Arabidopsis thaliana</name>
    <name type="common">Mouse-ear cress</name>
    <dbReference type="NCBI Taxonomy" id="3702"/>
    <lineage>
        <taxon>Eukaryota</taxon>
        <taxon>Viridiplantae</taxon>
        <taxon>Streptophyta</taxon>
        <taxon>Embryophyta</taxon>
        <taxon>Tracheophyta</taxon>
        <taxon>Spermatophyta</taxon>
        <taxon>Magnoliopsida</taxon>
        <taxon>eudicotyledons</taxon>
        <taxon>Gunneridae</taxon>
        <taxon>Pentapetalae</taxon>
        <taxon>rosids</taxon>
        <taxon>malvids</taxon>
        <taxon>Brassicales</taxon>
        <taxon>Brassicaceae</taxon>
        <taxon>Camelineae</taxon>
        <taxon>Arabidopsis</taxon>
    </lineage>
</organism>
<proteinExistence type="predicted"/>
<keyword evidence="1" id="KW-1133">Transmembrane helix</keyword>
<reference evidence="2" key="1">
    <citation type="journal article" date="2000" name="DNA Res.">
        <title>Structural analysis of Arabidopsis thaliana chromosome 3. II. Sequence features of the 4,251,695 bp regions covered by 90 P1, TAC and BAC clones.</title>
        <authorList>
            <person name="Nakamura Y."/>
        </authorList>
    </citation>
    <scope>NUCLEOTIDE SEQUENCE [LARGE SCALE GENOMIC DNA]</scope>
</reference>
<keyword evidence="1" id="KW-0812">Transmembrane</keyword>
<reference key="2">
    <citation type="journal article" date="2000" name="Nature">
        <title>Sequence and analysis of chromosome 3 of the plant Arabidopsis thaliana.</title>
        <authorList>
            <consortium name="European Union Chromosome 3 Arabidopsis Sequencing Consortium"/>
            <consortium name="Institute for Genomic Research"/>
            <consortium name="Kazusa DNA Research Institute"/>
            <person name="Salanoubat M."/>
            <person name="Lemcke K."/>
            <person name="Rieger M."/>
            <person name="Ansorge W."/>
            <person name="Unseld M."/>
            <person name="Fartmann B."/>
            <person name="Valle G."/>
            <person name="Blocker H."/>
            <person name="Perez-Alonso M."/>
            <person name="Obermaier B."/>
            <person name="Delseny M."/>
            <person name="Boutry M."/>
            <person name="Grivell L.A."/>
            <person name="Mache R."/>
            <person name="Puigdomenech P."/>
            <person name="De Simone V."/>
            <person name="Choisne N."/>
            <person name="Artiguenave F."/>
            <person name="Robert C."/>
            <person name="Brottier P."/>
            <person name="Wincker P."/>
            <person name="Cattolico L."/>
            <person name="Weissenbach J."/>
            <person name="Saurin W."/>
            <person name="Quetier F."/>
            <person name="Schafer M."/>
            <person name="Muller-Auer S."/>
            <person name="Gabel C."/>
            <person name="Fuchs M."/>
            <person name="Benes V."/>
            <person name="Wurmbach E."/>
            <person name="Drzonek H."/>
            <person name="Erfle H."/>
            <person name="Jordan N."/>
            <person name="Bangert S."/>
            <person name="Wiedelmann R."/>
            <person name="Kranz H."/>
            <person name="Voss H."/>
            <person name="Holland R."/>
            <person name="Brandt P."/>
            <person name="Nyakatura G."/>
            <person name="Vezzi A."/>
            <person name="D'Angelo M."/>
            <person name="Pallavicini A."/>
            <person name="Toppo S."/>
            <person name="Simionati B."/>
            <person name="Conrad A."/>
            <person name="Hornischer K."/>
            <person name="Kauer G."/>
            <person name="Lohnert T.H."/>
            <person name="Nordsiek G."/>
            <person name="Reichelt J."/>
            <person name="Scharfe M."/>
            <person name="Schon O."/>
            <person name="Bargues M."/>
            <person name="Terol J."/>
            <person name="Climent J."/>
            <person name="Navarro P."/>
            <person name="Collado C."/>
            <person name="Perez-Perez A."/>
            <person name="Ottenwalder B."/>
            <person name="Duchemin D."/>
            <person name="Cooke R."/>
            <person name="Laudie M."/>
            <person name="Berger-Llauro C."/>
            <person name="Purnelle B."/>
            <person name="Masuy D."/>
            <person name="de Haan M."/>
            <person name="Maarse A.C."/>
            <person name="Alcaraz J.P."/>
            <person name="Cottet A."/>
            <person name="Casacuberta E."/>
            <person name="Monfort A."/>
            <person name="Argiriou A."/>
            <person name="flores M."/>
            <person name="Liguori R."/>
            <person name="Vitale D."/>
            <person name="Mannhaupt G."/>
            <person name="Haase D."/>
            <person name="Schoof H."/>
            <person name="Rudd S."/>
            <person name="Zaccaria P."/>
            <person name="Mewes H.W."/>
            <person name="Mayer K.F."/>
            <person name="Kaul S."/>
            <person name="Town C.D."/>
            <person name="Koo H.L."/>
            <person name="Tallon L.J."/>
            <person name="Jenkins J."/>
            <person name="Rooney T."/>
            <person name="Rizzo M."/>
            <person name="Walts A."/>
            <person name="Utterback T."/>
            <person name="Fujii C.Y."/>
            <person name="Shea T.P."/>
            <person name="Creasy T.H."/>
            <person name="Haas B."/>
            <person name="Maiti R."/>
            <person name="Wu D."/>
            <person name="Peterson J."/>
            <person name="Van Aken S."/>
            <person name="Pai G."/>
            <person name="Militscher J."/>
            <person name="Sellers P."/>
            <person name="Gill J.E."/>
            <person name="Feldblyum T.V."/>
            <person name="Preuss D."/>
            <person name="Lin X."/>
            <person name="Nierman W.C."/>
            <person name="Salzberg S.L."/>
            <person name="White O."/>
            <person name="Venter J.C."/>
            <person name="Fraser C.M."/>
            <person name="Kaneko T."/>
            <person name="Nakamura Y."/>
            <person name="Sato S."/>
            <person name="Kato T."/>
            <person name="Asamizu E."/>
            <person name="Sasamoto S."/>
            <person name="Kimura T."/>
            <person name="Idesawa K."/>
            <person name="Kawashima K."/>
            <person name="Kishida Y."/>
            <person name="Kiyokawa C."/>
            <person name="Kohara M."/>
            <person name="Matsumoto M."/>
            <person name="Matsuno A."/>
            <person name="Muraki A."/>
            <person name="Nakayama S."/>
            <person name="Nakazaki N."/>
            <person name="Shinpo S."/>
            <person name="Takeuchi C."/>
            <person name="Wada T."/>
            <person name="Watanabe A."/>
            <person name="Yamada M."/>
            <person name="Yasuda M."/>
            <person name="Tabata S."/>
        </authorList>
    </citation>
    <scope>NUCLEOTIDE SEQUENCE [LARGE SCALE GENOMIC DNA]</scope>
    <source>
        <strain>cv. Columbia</strain>
    </source>
</reference>